<feature type="domain" description="FAD/NAD(P)-binding" evidence="9">
    <location>
        <begin position="1"/>
        <end position="307"/>
    </location>
</feature>
<dbReference type="SUPFAM" id="SSF55424">
    <property type="entry name" value="FAD/NAD-linked reductases, dimerisation (C-terminal) domain"/>
    <property type="match status" value="1"/>
</dbReference>
<dbReference type="Proteomes" id="UP000542889">
    <property type="component" value="Unassembled WGS sequence"/>
</dbReference>
<keyword evidence="6" id="KW-0558">Oxidation</keyword>
<keyword evidence="3" id="KW-0285">Flavoprotein</keyword>
<dbReference type="InterPro" id="IPR023753">
    <property type="entry name" value="FAD/NAD-binding_dom"/>
</dbReference>
<feature type="domain" description="Pyridine nucleotide-disulphide oxidoreductase dimerisation" evidence="8">
    <location>
        <begin position="335"/>
        <end position="430"/>
    </location>
</feature>
<evidence type="ECO:0000256" key="5">
    <source>
        <dbReference type="ARBA" id="ARBA00023002"/>
    </source>
</evidence>
<dbReference type="RefSeq" id="WP_176817420.1">
    <property type="nucleotide sequence ID" value="NZ_JABXWP010000001.1"/>
</dbReference>
<keyword evidence="7" id="KW-0676">Redox-active center</keyword>
<evidence type="ECO:0000256" key="4">
    <source>
        <dbReference type="ARBA" id="ARBA00022827"/>
    </source>
</evidence>
<evidence type="ECO:0000313" key="10">
    <source>
        <dbReference type="EMBL" id="NVO87029.1"/>
    </source>
</evidence>
<proteinExistence type="inferred from homology"/>
<gene>
    <name evidence="10" type="ORF">HWN39_00780</name>
</gene>
<dbReference type="Pfam" id="PF07992">
    <property type="entry name" value="Pyr_redox_2"/>
    <property type="match status" value="1"/>
</dbReference>
<dbReference type="InterPro" id="IPR050260">
    <property type="entry name" value="FAD-bd_OxRdtase"/>
</dbReference>
<evidence type="ECO:0000256" key="2">
    <source>
        <dbReference type="ARBA" id="ARBA00009130"/>
    </source>
</evidence>
<dbReference type="EMBL" id="JABXWP010000001">
    <property type="protein sequence ID" value="NVO87029.1"/>
    <property type="molecule type" value="Genomic_DNA"/>
</dbReference>
<dbReference type="InterPro" id="IPR004099">
    <property type="entry name" value="Pyr_nucl-diS_OxRdtase_dimer"/>
</dbReference>
<evidence type="ECO:0000259" key="8">
    <source>
        <dbReference type="Pfam" id="PF02852"/>
    </source>
</evidence>
<dbReference type="GO" id="GO:0016491">
    <property type="term" value="F:oxidoreductase activity"/>
    <property type="evidence" value="ECO:0007669"/>
    <property type="project" value="UniProtKB-KW"/>
</dbReference>
<reference evidence="10 11" key="1">
    <citation type="submission" date="2020-06" db="EMBL/GenBank/DDBJ databases">
        <title>Lactobacillus rhamnosus QC,genome.</title>
        <authorList>
            <person name="Yi H."/>
            <person name="Jin M."/>
        </authorList>
    </citation>
    <scope>NUCLEOTIDE SEQUENCE [LARGE SCALE GENOMIC DNA]</scope>
    <source>
        <strain evidence="10 11">QC</strain>
    </source>
</reference>
<dbReference type="SUPFAM" id="SSF51905">
    <property type="entry name" value="FAD/NAD(P)-binding domain"/>
    <property type="match status" value="2"/>
</dbReference>
<comment type="caution">
    <text evidence="10">The sequence shown here is derived from an EMBL/GenBank/DDBJ whole genome shotgun (WGS) entry which is preliminary data.</text>
</comment>
<keyword evidence="4" id="KW-0274">FAD</keyword>
<evidence type="ECO:0000259" key="9">
    <source>
        <dbReference type="Pfam" id="PF07992"/>
    </source>
</evidence>
<evidence type="ECO:0000256" key="1">
    <source>
        <dbReference type="ARBA" id="ARBA00001974"/>
    </source>
</evidence>
<dbReference type="PRINTS" id="PR00411">
    <property type="entry name" value="PNDRDTASEI"/>
</dbReference>
<dbReference type="AlphaFoldDB" id="A0A7Y7QDD9"/>
<evidence type="ECO:0000313" key="11">
    <source>
        <dbReference type="Proteomes" id="UP000542889"/>
    </source>
</evidence>
<dbReference type="InterPro" id="IPR016156">
    <property type="entry name" value="FAD/NAD-linked_Rdtase_dimer_sf"/>
</dbReference>
<dbReference type="PANTHER" id="PTHR43429">
    <property type="entry name" value="PYRIDINE NUCLEOTIDE-DISULFIDE OXIDOREDUCTASE DOMAIN-CONTAINING"/>
    <property type="match status" value="1"/>
</dbReference>
<accession>A0A7Y7QDD9</accession>
<protein>
    <submittedName>
        <fullName evidence="10">FAD-dependent oxidoreductase</fullName>
    </submittedName>
</protein>
<name>A0A7Y7QDD9_LACRH</name>
<evidence type="ECO:0000256" key="3">
    <source>
        <dbReference type="ARBA" id="ARBA00022630"/>
    </source>
</evidence>
<comment type="cofactor">
    <cofactor evidence="1">
        <name>FAD</name>
        <dbReference type="ChEBI" id="CHEBI:57692"/>
    </cofactor>
</comment>
<dbReference type="Gene3D" id="3.30.390.30">
    <property type="match status" value="1"/>
</dbReference>
<sequence length="457" mass="50412">MKIVLVGCTHAGVAATMQILKEHPESDVVIYEREDNVSFLSCGIALYLAGTVKRLEDMFYATPASLRKAGATVHIQHDVLKIDVHAKQLTIQNLLTNEVFKDTYDKLLVTTGSYVVVPPVYGVSEERVLMCKNYQQAQAIYATASQHAHIAIVGGGYIGVELAESYTNTGHQVTLLQGNDQLLNHYIDPAMSKRVVRLLEAHGTKVLLNERVQAFHSGASTADPITIETAMNTYQVDLAIVCTGFMANTELLRGQIEMDRHGAIMTNDYLQTSDPDVYAAGDACTVKFNPTGEQVYIPLATNAVRQGMIAGRNLFGNLQRYPGTQGTTAMPLFNHHLASTGLTLKNALEKGINAAAVTYEDTYRPKFMPTADRVMIRLVYARDTRRILGAQLLSRYDITQSANTVSIAIANRNTIDDLAFVDMFFQPNYDQPFHYLNLVAQQAIEQEATADQASNNR</sequence>
<evidence type="ECO:0000256" key="7">
    <source>
        <dbReference type="ARBA" id="ARBA00023284"/>
    </source>
</evidence>
<dbReference type="PANTHER" id="PTHR43429:SF1">
    <property type="entry name" value="NAD(P)H SULFUR OXIDOREDUCTASE (COA-DEPENDENT)"/>
    <property type="match status" value="1"/>
</dbReference>
<dbReference type="PRINTS" id="PR00368">
    <property type="entry name" value="FADPNR"/>
</dbReference>
<dbReference type="Gene3D" id="3.50.50.60">
    <property type="entry name" value="FAD/NAD(P)-binding domain"/>
    <property type="match status" value="2"/>
</dbReference>
<comment type="similarity">
    <text evidence="2">Belongs to the class-III pyridine nucleotide-disulfide oxidoreductase family.</text>
</comment>
<evidence type="ECO:0000256" key="6">
    <source>
        <dbReference type="ARBA" id="ARBA00023097"/>
    </source>
</evidence>
<keyword evidence="5" id="KW-0560">Oxidoreductase</keyword>
<dbReference type="InterPro" id="IPR036188">
    <property type="entry name" value="FAD/NAD-bd_sf"/>
</dbReference>
<organism evidence="10 11">
    <name type="scientific">Lacticaseibacillus rhamnosus</name>
    <name type="common">Lactobacillus rhamnosus</name>
    <dbReference type="NCBI Taxonomy" id="47715"/>
    <lineage>
        <taxon>Bacteria</taxon>
        <taxon>Bacillati</taxon>
        <taxon>Bacillota</taxon>
        <taxon>Bacilli</taxon>
        <taxon>Lactobacillales</taxon>
        <taxon>Lactobacillaceae</taxon>
        <taxon>Lacticaseibacillus</taxon>
    </lineage>
</organism>
<dbReference type="Pfam" id="PF02852">
    <property type="entry name" value="Pyr_redox_dim"/>
    <property type="match status" value="1"/>
</dbReference>